<evidence type="ECO:0000256" key="4">
    <source>
        <dbReference type="ARBA" id="ARBA00022729"/>
    </source>
</evidence>
<organism evidence="11 12">
    <name type="scientific">Setaria viridis</name>
    <name type="common">Green bristlegrass</name>
    <name type="synonym">Setaria italica subsp. viridis</name>
    <dbReference type="NCBI Taxonomy" id="4556"/>
    <lineage>
        <taxon>Eukaryota</taxon>
        <taxon>Viridiplantae</taxon>
        <taxon>Streptophyta</taxon>
        <taxon>Embryophyta</taxon>
        <taxon>Tracheophyta</taxon>
        <taxon>Spermatophyta</taxon>
        <taxon>Magnoliopsida</taxon>
        <taxon>Liliopsida</taxon>
        <taxon>Poales</taxon>
        <taxon>Poaceae</taxon>
        <taxon>PACMAD clade</taxon>
        <taxon>Panicoideae</taxon>
        <taxon>Panicodae</taxon>
        <taxon>Paniceae</taxon>
        <taxon>Cenchrinae</taxon>
        <taxon>Setaria</taxon>
    </lineage>
</organism>
<keyword evidence="3" id="KW-0808">Transferase</keyword>
<dbReference type="InterPro" id="IPR001881">
    <property type="entry name" value="EGF-like_Ca-bd_dom"/>
</dbReference>
<dbReference type="Proteomes" id="UP000298652">
    <property type="component" value="Chromosome 3"/>
</dbReference>
<dbReference type="InterPro" id="IPR000742">
    <property type="entry name" value="EGF"/>
</dbReference>
<dbReference type="GO" id="GO:0007166">
    <property type="term" value="P:cell surface receptor signaling pathway"/>
    <property type="evidence" value="ECO:0007669"/>
    <property type="project" value="InterPro"/>
</dbReference>
<dbReference type="GO" id="GO:0005509">
    <property type="term" value="F:calcium ion binding"/>
    <property type="evidence" value="ECO:0007669"/>
    <property type="project" value="InterPro"/>
</dbReference>
<evidence type="ECO:0000313" key="12">
    <source>
        <dbReference type="Proteomes" id="UP000298652"/>
    </source>
</evidence>
<dbReference type="Gene3D" id="1.10.510.10">
    <property type="entry name" value="Transferase(Phosphotransferase) domain 1"/>
    <property type="match status" value="2"/>
</dbReference>
<evidence type="ECO:0000313" key="11">
    <source>
        <dbReference type="EMBL" id="TKW29646.1"/>
    </source>
</evidence>
<dbReference type="OMA" id="NSWRITI"/>
<protein>
    <recommendedName>
        <fullName evidence="10">Protein kinase domain-containing protein</fullName>
    </recommendedName>
</protein>
<keyword evidence="6" id="KW-0067">ATP-binding</keyword>
<dbReference type="Gene3D" id="2.10.25.10">
    <property type="entry name" value="Laminin"/>
    <property type="match status" value="1"/>
</dbReference>
<feature type="domain" description="Protein kinase" evidence="10">
    <location>
        <begin position="369"/>
        <end position="676"/>
    </location>
</feature>
<dbReference type="SMART" id="SM00220">
    <property type="entry name" value="S_TKc"/>
    <property type="match status" value="1"/>
</dbReference>
<dbReference type="InterPro" id="IPR018097">
    <property type="entry name" value="EGF_Ca-bd_CS"/>
</dbReference>
<evidence type="ECO:0000256" key="6">
    <source>
        <dbReference type="ARBA" id="ARBA00022840"/>
    </source>
</evidence>
<keyword evidence="8" id="KW-0325">Glycoprotein</keyword>
<evidence type="ECO:0000259" key="10">
    <source>
        <dbReference type="PROSITE" id="PS50011"/>
    </source>
</evidence>
<gene>
    <name evidence="11" type="ORF">SEVIR_3G410000v2</name>
</gene>
<keyword evidence="2" id="KW-0418">Kinase</keyword>
<dbReference type="GO" id="GO:0030247">
    <property type="term" value="F:polysaccharide binding"/>
    <property type="evidence" value="ECO:0007669"/>
    <property type="project" value="InterPro"/>
</dbReference>
<dbReference type="SMART" id="SM00179">
    <property type="entry name" value="EGF_CA"/>
    <property type="match status" value="1"/>
</dbReference>
<dbReference type="InterPro" id="IPR011009">
    <property type="entry name" value="Kinase-like_dom_sf"/>
</dbReference>
<dbReference type="PANTHER" id="PTHR27005">
    <property type="entry name" value="WALL-ASSOCIATED RECEPTOR KINASE-LIKE 21"/>
    <property type="match status" value="1"/>
</dbReference>
<dbReference type="CDD" id="cd00054">
    <property type="entry name" value="EGF_CA"/>
    <property type="match status" value="1"/>
</dbReference>
<evidence type="ECO:0000256" key="8">
    <source>
        <dbReference type="ARBA" id="ARBA00023180"/>
    </source>
</evidence>
<reference evidence="11" key="1">
    <citation type="submission" date="2019-03" db="EMBL/GenBank/DDBJ databases">
        <title>WGS assembly of Setaria viridis.</title>
        <authorList>
            <person name="Huang P."/>
            <person name="Jenkins J."/>
            <person name="Grimwood J."/>
            <person name="Barry K."/>
            <person name="Healey A."/>
            <person name="Mamidi S."/>
            <person name="Sreedasyam A."/>
            <person name="Shu S."/>
            <person name="Feldman M."/>
            <person name="Wu J."/>
            <person name="Yu Y."/>
            <person name="Chen C."/>
            <person name="Johnson J."/>
            <person name="Rokhsar D."/>
            <person name="Baxter I."/>
            <person name="Schmutz J."/>
            <person name="Brutnell T."/>
            <person name="Kellogg E."/>
        </authorList>
    </citation>
    <scope>NUCLEOTIDE SEQUENCE [LARGE SCALE GENOMIC DNA]</scope>
</reference>
<accession>A0A4V6DDM6</accession>
<evidence type="ECO:0000256" key="9">
    <source>
        <dbReference type="SAM" id="SignalP"/>
    </source>
</evidence>
<dbReference type="GO" id="GO:0005524">
    <property type="term" value="F:ATP binding"/>
    <property type="evidence" value="ECO:0007669"/>
    <property type="project" value="UniProtKB-KW"/>
</dbReference>
<dbReference type="SUPFAM" id="SSF57196">
    <property type="entry name" value="EGF/Laminin"/>
    <property type="match status" value="1"/>
</dbReference>
<dbReference type="SUPFAM" id="SSF56112">
    <property type="entry name" value="Protein kinase-like (PK-like)"/>
    <property type="match status" value="1"/>
</dbReference>
<evidence type="ECO:0000256" key="2">
    <source>
        <dbReference type="ARBA" id="ARBA00022527"/>
    </source>
</evidence>
<dbReference type="EMBL" id="CM016554">
    <property type="protein sequence ID" value="TKW29646.1"/>
    <property type="molecule type" value="Genomic_DNA"/>
</dbReference>
<dbReference type="PROSITE" id="PS01187">
    <property type="entry name" value="EGF_CA"/>
    <property type="match status" value="1"/>
</dbReference>
<feature type="chain" id="PRO_5020986501" description="Protein kinase domain-containing protein" evidence="9">
    <location>
        <begin position="20"/>
        <end position="726"/>
    </location>
</feature>
<evidence type="ECO:0000256" key="7">
    <source>
        <dbReference type="ARBA" id="ARBA00023157"/>
    </source>
</evidence>
<dbReference type="Pfam" id="PF13947">
    <property type="entry name" value="GUB_WAK_bind"/>
    <property type="match status" value="1"/>
</dbReference>
<evidence type="ECO:0000256" key="5">
    <source>
        <dbReference type="ARBA" id="ARBA00022741"/>
    </source>
</evidence>
<keyword evidence="2" id="KW-0723">Serine/threonine-protein kinase</keyword>
<dbReference type="PROSITE" id="PS00108">
    <property type="entry name" value="PROTEIN_KINASE_ST"/>
    <property type="match status" value="1"/>
</dbReference>
<dbReference type="InterPro" id="IPR025287">
    <property type="entry name" value="WAK_GUB"/>
</dbReference>
<dbReference type="InterPro" id="IPR045274">
    <property type="entry name" value="WAK-like"/>
</dbReference>
<name>A0A4V6DDM6_SETVI</name>
<feature type="signal peptide" evidence="9">
    <location>
        <begin position="1"/>
        <end position="19"/>
    </location>
</feature>
<dbReference type="Gene3D" id="3.30.200.20">
    <property type="entry name" value="Phosphorylase Kinase, domain 1"/>
    <property type="match status" value="1"/>
</dbReference>
<dbReference type="FunFam" id="2.10.25.10:FF:000704">
    <property type="entry name" value="Os12g0614800 protein"/>
    <property type="match status" value="1"/>
</dbReference>
<keyword evidence="4 9" id="KW-0732">Signal</keyword>
<keyword evidence="12" id="KW-1185">Reference proteome</keyword>
<dbReference type="Pfam" id="PF00069">
    <property type="entry name" value="Pkinase"/>
    <property type="match status" value="1"/>
</dbReference>
<comment type="subcellular location">
    <subcellularLocation>
        <location evidence="1">Membrane</location>
        <topology evidence="1">Single-pass type I membrane protein</topology>
    </subcellularLocation>
</comment>
<dbReference type="GO" id="GO:0004674">
    <property type="term" value="F:protein serine/threonine kinase activity"/>
    <property type="evidence" value="ECO:0007669"/>
    <property type="project" value="UniProtKB-KW"/>
</dbReference>
<dbReference type="GO" id="GO:0005886">
    <property type="term" value="C:plasma membrane"/>
    <property type="evidence" value="ECO:0007669"/>
    <property type="project" value="TreeGrafter"/>
</dbReference>
<keyword evidence="7" id="KW-1015">Disulfide bond</keyword>
<dbReference type="FunFam" id="3.30.200.20:FF:001380">
    <property type="entry name" value="Protein kinase superfamily protein"/>
    <property type="match status" value="1"/>
</dbReference>
<dbReference type="AlphaFoldDB" id="A0A4V6DDM6"/>
<dbReference type="SMART" id="SM00181">
    <property type="entry name" value="EGF"/>
    <property type="match status" value="2"/>
</dbReference>
<dbReference type="InterPro" id="IPR000719">
    <property type="entry name" value="Prot_kinase_dom"/>
</dbReference>
<evidence type="ECO:0000256" key="3">
    <source>
        <dbReference type="ARBA" id="ARBA00022679"/>
    </source>
</evidence>
<dbReference type="Gramene" id="TKW29646">
    <property type="protein sequence ID" value="TKW29646"/>
    <property type="gene ID" value="SEVIR_3G410000v2"/>
</dbReference>
<keyword evidence="5" id="KW-0547">Nucleotide-binding</keyword>
<proteinExistence type="predicted"/>
<dbReference type="PROSITE" id="PS50011">
    <property type="entry name" value="PROTEIN_KINASE_DOM"/>
    <property type="match status" value="1"/>
</dbReference>
<evidence type="ECO:0000256" key="1">
    <source>
        <dbReference type="ARBA" id="ARBA00004479"/>
    </source>
</evidence>
<dbReference type="PANTHER" id="PTHR27005:SF165">
    <property type="entry name" value="OS03G0642600 PROTEIN"/>
    <property type="match status" value="1"/>
</dbReference>
<sequence>MQEAFILLVLIIFFPVTQASATATSSERALSKPGCPDRCGNVTIPYPFGIGEGCAASSRNPYFVLSCNNASQPQPPRPTITATFEAVEVIDISLEHGEMRVYNNVSYRCFASNTTISDNYTAGFIFLNNTPFIPSTRNRFAVIGCRTLGLISGYTYTNSSDLYGTGCYSYCQGLNSTSDGAPCTGKGCCETAISSNLTDFVADLSIDQSSVWSFNPCFYAMVVEAGWYSFRKQDLVGHLGFIRERAPRGVPVVGDWAIRNGSCPKDGAEAPKDYACVSSNSYCVSASNGQGYLCHCSQGYEGNPYLLEGCQLSSDIDECKLRKLDLKYKKTYPCENGVCLNKPGGYTCKCRRGKRSDGTTSGCRPVLGQDEQAAIGLSISAVVMRSLTCLYVMKLQRRKHMKEKDDYFKQNGGLKLYDEMRSRQVDTMRILNENEIKKATYNYSEDHVLGCGGRGMDDNSREEFVNEIIILSQINHRNIVRLLGCCLEVDVPMLVYEFISNGTLFEFLHDNYQQTPIPLDTRLKIATQSAEALAYIHSSTSRTILHGDVKSLNILLDTEYNAKVSDFGASALKSMDENDFIMLIQGTLGYLDPESLLMTRKKALYIDTSNEKKALSHTFVLMFHQNKLQDMLDSEIVDDKVMVVLEKLAELVVHCLRSKGDERPTMKEVAERLQLLRRLQMQLVTKTHSIHAQYSSGGPSVSVHSDEMGYQSMDTTKLILDVDLAR</sequence>
<dbReference type="InterPro" id="IPR008271">
    <property type="entry name" value="Ser/Thr_kinase_AS"/>
</dbReference>